<comment type="caution">
    <text evidence="1">The sequence shown here is derived from an EMBL/GenBank/DDBJ whole genome shotgun (WGS) entry which is preliminary data.</text>
</comment>
<name>A0A2C6BQN8_FUSNP</name>
<evidence type="ECO:0000313" key="2">
    <source>
        <dbReference type="Proteomes" id="UP000224182"/>
    </source>
</evidence>
<dbReference type="AlphaFoldDB" id="A0A2C6BQN8"/>
<sequence>MALNKDNFHNYKNKSKEFDTFNGTELKFFMKVPTKYNEYNQVIKFELVELGQASSFSYIEQYAIEPVPVIGLSGAGGIARGSRIIRGSLVFEVLKEGFVNEVKSVLKKAGIKQVEVNYSSDGKDYTPKYSLADIESVNDFPNFDIIMLGVKDNNPNKKIQKQIQGLRFSQGQSGIGVNQLSVREQYAFLAKSIEDLNMVDGTTETDIGNEEYYSWDGGVNP</sequence>
<evidence type="ECO:0000313" key="1">
    <source>
        <dbReference type="EMBL" id="PHI06543.1"/>
    </source>
</evidence>
<accession>A0A2C6BQN8</accession>
<dbReference type="EMBL" id="NIRN01000001">
    <property type="protein sequence ID" value="PHI06543.1"/>
    <property type="molecule type" value="Genomic_DNA"/>
</dbReference>
<gene>
    <name evidence="1" type="ORF">CBG54_05630</name>
</gene>
<protein>
    <submittedName>
        <fullName evidence="1">Uncharacterized protein</fullName>
    </submittedName>
</protein>
<dbReference type="RefSeq" id="WP_098974223.1">
    <property type="nucleotide sequence ID" value="NZ_CP077115.1"/>
</dbReference>
<proteinExistence type="predicted"/>
<organism evidence="1 2">
    <name type="scientific">Fusobacterium nucleatum subsp. polymorphum</name>
    <name type="common">Fusobacterium polymorphum</name>
    <dbReference type="NCBI Taxonomy" id="76857"/>
    <lineage>
        <taxon>Bacteria</taxon>
        <taxon>Fusobacteriati</taxon>
        <taxon>Fusobacteriota</taxon>
        <taxon>Fusobacteriia</taxon>
        <taxon>Fusobacteriales</taxon>
        <taxon>Fusobacteriaceae</taxon>
        <taxon>Fusobacterium</taxon>
    </lineage>
</organism>
<dbReference type="Proteomes" id="UP000224182">
    <property type="component" value="Unassembled WGS sequence"/>
</dbReference>
<reference evidence="1 2" key="1">
    <citation type="submission" date="2017-06" db="EMBL/GenBank/DDBJ databases">
        <title>Draft genome sequence of Fusobacterium nucleatum subsp. polymorphum KCOM 1271 (=ChDC F305).</title>
        <authorList>
            <person name="Kook J.-K."/>
            <person name="Park S.-N."/>
            <person name="Lim Y.K."/>
            <person name="Roh H."/>
        </authorList>
    </citation>
    <scope>NUCLEOTIDE SEQUENCE [LARGE SCALE GENOMIC DNA]</scope>
    <source>
        <strain evidence="2">KCOM 1271 (ChDC F305)</strain>
    </source>
</reference>